<protein>
    <recommendedName>
        <fullName evidence="3">ABM domain-containing protein</fullName>
    </recommendedName>
</protein>
<dbReference type="Gene3D" id="3.30.70.100">
    <property type="match status" value="1"/>
</dbReference>
<sequence>MLVQHFFDRELEKTIMRAINKVGGYIELAPFKAKDGVTDAAILNAVDTMQATMRTFSGFLRRETLKMEDGNWLDIVLWRDKVSVEAAMEQMHGSHACQDFFALINETGVPMSFGGVMRSHNA</sequence>
<dbReference type="EMBL" id="PDOC01000002">
    <property type="protein sequence ID" value="PIL46205.1"/>
    <property type="molecule type" value="Genomic_DNA"/>
</dbReference>
<name>A0A2G8TJH9_9BURK</name>
<proteinExistence type="predicted"/>
<dbReference type="Proteomes" id="UP000230390">
    <property type="component" value="Unassembled WGS sequence"/>
</dbReference>
<dbReference type="AlphaFoldDB" id="A0A2G8TJH9"/>
<evidence type="ECO:0000313" key="1">
    <source>
        <dbReference type="EMBL" id="PIL46205.1"/>
    </source>
</evidence>
<keyword evidence="2" id="KW-1185">Reference proteome</keyword>
<dbReference type="InterPro" id="IPR011008">
    <property type="entry name" value="Dimeric_a/b-barrel"/>
</dbReference>
<gene>
    <name evidence="1" type="ORF">CR105_03715</name>
</gene>
<dbReference type="SUPFAM" id="SSF54909">
    <property type="entry name" value="Dimeric alpha+beta barrel"/>
    <property type="match status" value="1"/>
</dbReference>
<organism evidence="1 2">
    <name type="scientific">Massilia eurypsychrophila</name>
    <dbReference type="NCBI Taxonomy" id="1485217"/>
    <lineage>
        <taxon>Bacteria</taxon>
        <taxon>Pseudomonadati</taxon>
        <taxon>Pseudomonadota</taxon>
        <taxon>Betaproteobacteria</taxon>
        <taxon>Burkholderiales</taxon>
        <taxon>Oxalobacteraceae</taxon>
        <taxon>Telluria group</taxon>
        <taxon>Massilia</taxon>
    </lineage>
</organism>
<evidence type="ECO:0000313" key="2">
    <source>
        <dbReference type="Proteomes" id="UP000230390"/>
    </source>
</evidence>
<reference evidence="1 2" key="1">
    <citation type="submission" date="2017-10" db="EMBL/GenBank/DDBJ databases">
        <title>Massilia psychrophilum sp. nov., a novel purple-pigmented bacterium isolated from Tianshan glacier, Xinjiang Municipality, China.</title>
        <authorList>
            <person name="Wang H."/>
        </authorList>
    </citation>
    <scope>NUCLEOTIDE SEQUENCE [LARGE SCALE GENOMIC DNA]</scope>
    <source>
        <strain evidence="1 2">JCM 30074</strain>
    </source>
</reference>
<dbReference type="OrthoDB" id="1453400at2"/>
<comment type="caution">
    <text evidence="1">The sequence shown here is derived from an EMBL/GenBank/DDBJ whole genome shotgun (WGS) entry which is preliminary data.</text>
</comment>
<accession>A0A2G8TJH9</accession>
<evidence type="ECO:0008006" key="3">
    <source>
        <dbReference type="Google" id="ProtNLM"/>
    </source>
</evidence>